<dbReference type="RefSeq" id="WP_249773453.1">
    <property type="nucleotide sequence ID" value="NZ_CP097332.1"/>
</dbReference>
<dbReference type="Proteomes" id="UP001056336">
    <property type="component" value="Chromosome"/>
</dbReference>
<dbReference type="CDD" id="cd01300">
    <property type="entry name" value="YtcJ_like"/>
    <property type="match status" value="1"/>
</dbReference>
<keyword evidence="3" id="KW-1185">Reference proteome</keyword>
<dbReference type="Gene3D" id="3.20.20.140">
    <property type="entry name" value="Metal-dependent hydrolases"/>
    <property type="match status" value="1"/>
</dbReference>
<reference evidence="2" key="2">
    <citation type="submission" date="2022-05" db="EMBL/GenBank/DDBJ databases">
        <authorList>
            <person name="Kim J.-S."/>
            <person name="Lee K."/>
            <person name="Suh M."/>
            <person name="Eom M."/>
            <person name="Kim J.-S."/>
            <person name="Kim D.-S."/>
            <person name="Ko S.-H."/>
            <person name="Shin Y."/>
            <person name="Lee J.-S."/>
        </authorList>
    </citation>
    <scope>NUCLEOTIDE SEQUENCE</scope>
    <source>
        <strain evidence="2">N237</strain>
    </source>
</reference>
<reference evidence="2" key="1">
    <citation type="journal article" date="2018" name="Int. J. Syst. Evol. Microbiol.">
        <title>Jatrophihabitans telluris sp. nov., isolated from sediment soil of lava forest wetlands and the emended description of the genus Jatrophihabitans.</title>
        <authorList>
            <person name="Lee K.C."/>
            <person name="Suh M.K."/>
            <person name="Eom M.K."/>
            <person name="Kim K.K."/>
            <person name="Kim J.S."/>
            <person name="Kim D.S."/>
            <person name="Ko S.H."/>
            <person name="Shin Y.K."/>
            <person name="Lee J.S."/>
        </authorList>
    </citation>
    <scope>NUCLEOTIDE SEQUENCE</scope>
    <source>
        <strain evidence="2">N237</strain>
    </source>
</reference>
<dbReference type="InterPro" id="IPR013108">
    <property type="entry name" value="Amidohydro_3"/>
</dbReference>
<proteinExistence type="predicted"/>
<sequence length="545" mass="58486">MVSDLLLTGQRIFTGLTDAPGPGAVFVCDGVIAATGAEALKRGQAAGVEHRDAGTGLISASFTDAHIHPVFGGLQLITCHLGGDDAATESGYLDIVERYSRDHPELEWITGGGWAMPVFPGGTPTRQALDAVVPDRPVYLINRDAHGAWVNTEALRRAGIDATTPDPDDGVIEREPDGFPSGTLHEGAASLVARMLPPVSDDTALRALLVAQEALFALGVTAWQDAIIGEYLGQPDTAGPYQRAVETGALRAKVVGALWWDRRRGAEQIADLVERRSSLSAGRFQATTVKMMLDGVAENFTASMIEPYLHRCGHEHPTGVDFVDPAALAGYLRELDRLGFQVHFHALGDGAVRSALDALQALRESGTDGTNRHHLAHLQVVHPDDIARFAEVGAAANLQALWAAHDDQVDELVIPFLGPERDAMQYPFRSLVDAGTRIGAGSDWPVSDANPIAAIHTAVNRNHRGSLKPDFHPEQRLTLAQMWRAYTSGSAYLNHAEDRTGTIEVGKQADLVVLDRDPFAAPTEEIADARVVTTYLDGEVVYAST</sequence>
<organism evidence="2 3">
    <name type="scientific">Jatrophihabitans telluris</name>
    <dbReference type="NCBI Taxonomy" id="2038343"/>
    <lineage>
        <taxon>Bacteria</taxon>
        <taxon>Bacillati</taxon>
        <taxon>Actinomycetota</taxon>
        <taxon>Actinomycetes</taxon>
        <taxon>Jatrophihabitantales</taxon>
        <taxon>Jatrophihabitantaceae</taxon>
        <taxon>Jatrophihabitans</taxon>
    </lineage>
</organism>
<gene>
    <name evidence="2" type="ORF">M6D93_06000</name>
</gene>
<evidence type="ECO:0000313" key="2">
    <source>
        <dbReference type="EMBL" id="UQX89557.1"/>
    </source>
</evidence>
<evidence type="ECO:0000313" key="3">
    <source>
        <dbReference type="Proteomes" id="UP001056336"/>
    </source>
</evidence>
<dbReference type="InterPro" id="IPR032466">
    <property type="entry name" value="Metal_Hydrolase"/>
</dbReference>
<dbReference type="SUPFAM" id="SSF51556">
    <property type="entry name" value="Metallo-dependent hydrolases"/>
    <property type="match status" value="1"/>
</dbReference>
<dbReference type="Gene3D" id="3.10.310.70">
    <property type="match status" value="1"/>
</dbReference>
<dbReference type="EMBL" id="CP097332">
    <property type="protein sequence ID" value="UQX89557.1"/>
    <property type="molecule type" value="Genomic_DNA"/>
</dbReference>
<dbReference type="PANTHER" id="PTHR22642:SF2">
    <property type="entry name" value="PROTEIN LONG AFTER FAR-RED 3"/>
    <property type="match status" value="1"/>
</dbReference>
<dbReference type="InterPro" id="IPR033932">
    <property type="entry name" value="YtcJ-like"/>
</dbReference>
<dbReference type="Gene3D" id="2.30.40.10">
    <property type="entry name" value="Urease, subunit C, domain 1"/>
    <property type="match status" value="1"/>
</dbReference>
<feature type="domain" description="Amidohydrolase 3" evidence="1">
    <location>
        <begin position="52"/>
        <end position="542"/>
    </location>
</feature>
<dbReference type="SUPFAM" id="SSF51338">
    <property type="entry name" value="Composite domain of metallo-dependent hydrolases"/>
    <property type="match status" value="1"/>
</dbReference>
<protein>
    <submittedName>
        <fullName evidence="2">Amidohydrolase</fullName>
    </submittedName>
</protein>
<name>A0ABY4R247_9ACTN</name>
<dbReference type="PANTHER" id="PTHR22642">
    <property type="entry name" value="IMIDAZOLONEPROPIONASE"/>
    <property type="match status" value="1"/>
</dbReference>
<dbReference type="Pfam" id="PF07969">
    <property type="entry name" value="Amidohydro_3"/>
    <property type="match status" value="1"/>
</dbReference>
<evidence type="ECO:0000259" key="1">
    <source>
        <dbReference type="Pfam" id="PF07969"/>
    </source>
</evidence>
<accession>A0ABY4R247</accession>
<dbReference type="InterPro" id="IPR011059">
    <property type="entry name" value="Metal-dep_hydrolase_composite"/>
</dbReference>